<keyword evidence="6" id="KW-0328">Glycosyltransferase</keyword>
<keyword evidence="7" id="KW-0808">Transferase</keyword>
<evidence type="ECO:0000256" key="7">
    <source>
        <dbReference type="ARBA" id="ARBA00022679"/>
    </source>
</evidence>
<dbReference type="InterPro" id="IPR050396">
    <property type="entry name" value="Glycosyltr_51/Transpeptidase"/>
</dbReference>
<dbReference type="InterPro" id="IPR012338">
    <property type="entry name" value="Beta-lactam/transpept-like"/>
</dbReference>
<evidence type="ECO:0000256" key="4">
    <source>
        <dbReference type="ARBA" id="ARBA00022645"/>
    </source>
</evidence>
<dbReference type="SUPFAM" id="SSF53955">
    <property type="entry name" value="Lysozyme-like"/>
    <property type="match status" value="1"/>
</dbReference>
<dbReference type="GO" id="GO:0030288">
    <property type="term" value="C:outer membrane-bounded periplasmic space"/>
    <property type="evidence" value="ECO:0007669"/>
    <property type="project" value="TreeGrafter"/>
</dbReference>
<evidence type="ECO:0000256" key="8">
    <source>
        <dbReference type="ARBA" id="ARBA00022801"/>
    </source>
</evidence>
<dbReference type="GO" id="GO:0008955">
    <property type="term" value="F:peptidoglycan glycosyltransferase activity"/>
    <property type="evidence" value="ECO:0007669"/>
    <property type="project" value="UniProtKB-EC"/>
</dbReference>
<evidence type="ECO:0000259" key="13">
    <source>
        <dbReference type="Pfam" id="PF00912"/>
    </source>
</evidence>
<evidence type="ECO:0000256" key="2">
    <source>
        <dbReference type="ARBA" id="ARBA00007090"/>
    </source>
</evidence>
<comment type="similarity">
    <text evidence="2">In the C-terminal section; belongs to the transpeptidase family.</text>
</comment>
<evidence type="ECO:0000313" key="14">
    <source>
        <dbReference type="EMBL" id="RJG25101.1"/>
    </source>
</evidence>
<organism evidence="14 15">
    <name type="scientific">Massilia cavernae</name>
    <dbReference type="NCBI Taxonomy" id="2320864"/>
    <lineage>
        <taxon>Bacteria</taxon>
        <taxon>Pseudomonadati</taxon>
        <taxon>Pseudomonadota</taxon>
        <taxon>Betaproteobacteria</taxon>
        <taxon>Burkholderiales</taxon>
        <taxon>Oxalobacteraceae</taxon>
        <taxon>Telluria group</taxon>
        <taxon>Massilia</taxon>
    </lineage>
</organism>
<protein>
    <recommendedName>
        <fullName evidence="10">peptidoglycan glycosyltransferase</fullName>
        <ecNumber evidence="10">2.4.99.28</ecNumber>
    </recommendedName>
</protein>
<dbReference type="EC" id="2.4.99.28" evidence="10"/>
<evidence type="ECO:0000313" key="15">
    <source>
        <dbReference type="Proteomes" id="UP000284006"/>
    </source>
</evidence>
<feature type="non-terminal residue" evidence="14">
    <location>
        <position position="521"/>
    </location>
</feature>
<dbReference type="InterPro" id="IPR023346">
    <property type="entry name" value="Lysozyme-like_dom_sf"/>
</dbReference>
<evidence type="ECO:0000256" key="1">
    <source>
        <dbReference type="ARBA" id="ARBA00004752"/>
    </source>
</evidence>
<keyword evidence="4" id="KW-0121">Carboxypeptidase</keyword>
<dbReference type="Gene3D" id="1.10.3810.10">
    <property type="entry name" value="Biosynthetic peptidoglycan transglycosylase-like"/>
    <property type="match status" value="1"/>
</dbReference>
<gene>
    <name evidence="14" type="primary">pbpC</name>
    <name evidence="14" type="ORF">D3872_03050</name>
</gene>
<dbReference type="PANTHER" id="PTHR32282:SF15">
    <property type="entry name" value="PENICILLIN-BINDING PROTEIN 1C"/>
    <property type="match status" value="1"/>
</dbReference>
<name>A0A418Y765_9BURK</name>
<dbReference type="GO" id="GO:0006508">
    <property type="term" value="P:proteolysis"/>
    <property type="evidence" value="ECO:0007669"/>
    <property type="project" value="UniProtKB-KW"/>
</dbReference>
<dbReference type="InterPro" id="IPR001460">
    <property type="entry name" value="PCN-bd_Tpept"/>
</dbReference>
<evidence type="ECO:0000256" key="3">
    <source>
        <dbReference type="ARBA" id="ARBA00007739"/>
    </source>
</evidence>
<dbReference type="OrthoDB" id="9766909at2"/>
<keyword evidence="5" id="KW-0645">Protease</keyword>
<dbReference type="GO" id="GO:0004180">
    <property type="term" value="F:carboxypeptidase activity"/>
    <property type="evidence" value="ECO:0007669"/>
    <property type="project" value="UniProtKB-KW"/>
</dbReference>
<comment type="pathway">
    <text evidence="1">Cell wall biogenesis; peptidoglycan biosynthesis.</text>
</comment>
<feature type="domain" description="Glycosyl transferase family 51" evidence="13">
    <location>
        <begin position="28"/>
        <end position="194"/>
    </location>
</feature>
<dbReference type="UniPathway" id="UPA00219"/>
<dbReference type="PANTHER" id="PTHR32282">
    <property type="entry name" value="BINDING PROTEIN TRANSPEPTIDASE, PUTATIVE-RELATED"/>
    <property type="match status" value="1"/>
</dbReference>
<evidence type="ECO:0000256" key="9">
    <source>
        <dbReference type="ARBA" id="ARBA00023268"/>
    </source>
</evidence>
<evidence type="ECO:0000256" key="5">
    <source>
        <dbReference type="ARBA" id="ARBA00022670"/>
    </source>
</evidence>
<dbReference type="Gene3D" id="3.40.710.10">
    <property type="entry name" value="DD-peptidase/beta-lactamase superfamily"/>
    <property type="match status" value="1"/>
</dbReference>
<dbReference type="AlphaFoldDB" id="A0A418Y765"/>
<dbReference type="InterPro" id="IPR036950">
    <property type="entry name" value="PBP_transglycosylase"/>
</dbReference>
<evidence type="ECO:0000256" key="11">
    <source>
        <dbReference type="ARBA" id="ARBA00049902"/>
    </source>
</evidence>
<keyword evidence="9" id="KW-0511">Multifunctional enzyme</keyword>
<dbReference type="Pfam" id="PF00905">
    <property type="entry name" value="Transpeptidase"/>
    <property type="match status" value="1"/>
</dbReference>
<sequence>MRAAHRASESVLLDRNGTPIESLRTDMTASRGGWIALADISPAVQQALIQAEDQRFMEHSGVDVKAIGQAAWDNLFRTRPRGASTLTMQLAAQLDATLQPGRGGRTLDQKWDQALAARELEAAWSKGQIMEAYLNLVSYRGELRGIGAASARLFGKAPSGLGMTEAVILASLVRAPSATPAVVARRACALAASMKMAEACEGITWEVDKALSRPADVEAHGGAGPVARMLLKPGKVAVRSTLDAPLQRFAQQALRRRLAELGGRNVGDGALVVLDNASGDVLAYVANAGDTEVDGVAALRQAGSTLKPFLYGLAIERGLLTAASVLDDSPLGIGTASGFYVPHNYEKDFKGYVSLRTSLASSLNVPAVRTLMLTGVDRFHARLRELGLRSLAEPASYYGPSLALGSAEVSLLDLANAYRTMASGGMQGSPAFTRRAAEARQRVFDARAAFIVGDILADPAARAPSFGLRNELAATYWAAVKTGTSKDMRDNWAVGYSDRFTVGVWVGNFDGRPMWDVSGVT</sequence>
<dbReference type="NCBIfam" id="TIGR02073">
    <property type="entry name" value="PBP_1c"/>
    <property type="match status" value="1"/>
</dbReference>
<feature type="domain" description="Penicillin-binding protein transpeptidase" evidence="12">
    <location>
        <begin position="269"/>
        <end position="497"/>
    </location>
</feature>
<evidence type="ECO:0000256" key="10">
    <source>
        <dbReference type="ARBA" id="ARBA00044770"/>
    </source>
</evidence>
<dbReference type="GO" id="GO:0009252">
    <property type="term" value="P:peptidoglycan biosynthetic process"/>
    <property type="evidence" value="ECO:0007669"/>
    <property type="project" value="UniProtKB-UniPathway"/>
</dbReference>
<dbReference type="InterPro" id="IPR001264">
    <property type="entry name" value="Glyco_trans_51"/>
</dbReference>
<accession>A0A418Y765</accession>
<dbReference type="EMBL" id="QYUP01000026">
    <property type="protein sequence ID" value="RJG25101.1"/>
    <property type="molecule type" value="Genomic_DNA"/>
</dbReference>
<proteinExistence type="inferred from homology"/>
<keyword evidence="8" id="KW-0378">Hydrolase</keyword>
<dbReference type="SUPFAM" id="SSF56601">
    <property type="entry name" value="beta-lactamase/transpeptidase-like"/>
    <property type="match status" value="1"/>
</dbReference>
<reference evidence="14 15" key="1">
    <citation type="submission" date="2018-09" db="EMBL/GenBank/DDBJ databases">
        <authorList>
            <person name="Zhu H."/>
        </authorList>
    </citation>
    <scope>NUCLEOTIDE SEQUENCE [LARGE SCALE GENOMIC DNA]</scope>
    <source>
        <strain evidence="14 15">K1S02-61</strain>
    </source>
</reference>
<dbReference type="InterPro" id="IPR011815">
    <property type="entry name" value="PBP_1c"/>
</dbReference>
<dbReference type="Proteomes" id="UP000284006">
    <property type="component" value="Unassembled WGS sequence"/>
</dbReference>
<keyword evidence="15" id="KW-1185">Reference proteome</keyword>
<comment type="caution">
    <text evidence="14">The sequence shown here is derived from an EMBL/GenBank/DDBJ whole genome shotgun (WGS) entry which is preliminary data.</text>
</comment>
<evidence type="ECO:0000259" key="12">
    <source>
        <dbReference type="Pfam" id="PF00905"/>
    </source>
</evidence>
<evidence type="ECO:0000256" key="6">
    <source>
        <dbReference type="ARBA" id="ARBA00022676"/>
    </source>
</evidence>
<comment type="similarity">
    <text evidence="3">In the N-terminal section; belongs to the glycosyltransferase 51 family.</text>
</comment>
<comment type="catalytic activity">
    <reaction evidence="11">
        <text>[GlcNAc-(1-&gt;4)-Mur2Ac(oyl-L-Ala-gamma-D-Glu-L-Lys-D-Ala-D-Ala)](n)-di-trans,octa-cis-undecaprenyl diphosphate + beta-D-GlcNAc-(1-&gt;4)-Mur2Ac(oyl-L-Ala-gamma-D-Glu-L-Lys-D-Ala-D-Ala)-di-trans,octa-cis-undecaprenyl diphosphate = [GlcNAc-(1-&gt;4)-Mur2Ac(oyl-L-Ala-gamma-D-Glu-L-Lys-D-Ala-D-Ala)](n+1)-di-trans,octa-cis-undecaprenyl diphosphate + di-trans,octa-cis-undecaprenyl diphosphate + H(+)</text>
        <dbReference type="Rhea" id="RHEA:23708"/>
        <dbReference type="Rhea" id="RHEA-COMP:9602"/>
        <dbReference type="Rhea" id="RHEA-COMP:9603"/>
        <dbReference type="ChEBI" id="CHEBI:15378"/>
        <dbReference type="ChEBI" id="CHEBI:58405"/>
        <dbReference type="ChEBI" id="CHEBI:60033"/>
        <dbReference type="ChEBI" id="CHEBI:78435"/>
        <dbReference type="EC" id="2.4.99.28"/>
    </reaction>
</comment>
<dbReference type="GO" id="GO:0008658">
    <property type="term" value="F:penicillin binding"/>
    <property type="evidence" value="ECO:0007669"/>
    <property type="project" value="InterPro"/>
</dbReference>
<dbReference type="Pfam" id="PF00912">
    <property type="entry name" value="Transgly"/>
    <property type="match status" value="1"/>
</dbReference>